<organism evidence="5 6">
    <name type="scientific">Mesotoga infera</name>
    <dbReference type="NCBI Taxonomy" id="1236046"/>
    <lineage>
        <taxon>Bacteria</taxon>
        <taxon>Thermotogati</taxon>
        <taxon>Thermotogota</taxon>
        <taxon>Thermotogae</taxon>
        <taxon>Kosmotogales</taxon>
        <taxon>Kosmotogaceae</taxon>
        <taxon>Mesotoga</taxon>
    </lineage>
</organism>
<dbReference type="CDD" id="cd06267">
    <property type="entry name" value="PBP1_LacI_sugar_binding-like"/>
    <property type="match status" value="1"/>
</dbReference>
<dbReference type="PANTHER" id="PTHR30146:SF109">
    <property type="entry name" value="HTH-TYPE TRANSCRIPTIONAL REGULATOR GALS"/>
    <property type="match status" value="1"/>
</dbReference>
<dbReference type="InterPro" id="IPR000843">
    <property type="entry name" value="HTH_LacI"/>
</dbReference>
<evidence type="ECO:0000313" key="6">
    <source>
        <dbReference type="Proteomes" id="UP000250796"/>
    </source>
</evidence>
<dbReference type="FunFam" id="1.10.260.40:FF:000002">
    <property type="entry name" value="HTH-type transcriptional repressor PurR"/>
    <property type="match status" value="1"/>
</dbReference>
<evidence type="ECO:0000256" key="2">
    <source>
        <dbReference type="ARBA" id="ARBA00023125"/>
    </source>
</evidence>
<evidence type="ECO:0000256" key="1">
    <source>
        <dbReference type="ARBA" id="ARBA00023015"/>
    </source>
</evidence>
<gene>
    <name evidence="5" type="ORF">MESINF_1318</name>
</gene>
<dbReference type="RefSeq" id="WP_169699002.1">
    <property type="nucleotide sequence ID" value="NZ_LS974202.1"/>
</dbReference>
<feature type="domain" description="HTH lacI-type" evidence="4">
    <location>
        <begin position="2"/>
        <end position="56"/>
    </location>
</feature>
<dbReference type="PROSITE" id="PS00356">
    <property type="entry name" value="HTH_LACI_1"/>
    <property type="match status" value="1"/>
</dbReference>
<keyword evidence="6" id="KW-1185">Reference proteome</keyword>
<protein>
    <submittedName>
        <fullName evidence="5">Transcriptional regulator</fullName>
    </submittedName>
</protein>
<dbReference type="PROSITE" id="PS50932">
    <property type="entry name" value="HTH_LACI_2"/>
    <property type="match status" value="1"/>
</dbReference>
<dbReference type="InterPro" id="IPR046335">
    <property type="entry name" value="LacI/GalR-like_sensor"/>
</dbReference>
<dbReference type="SUPFAM" id="SSF53822">
    <property type="entry name" value="Periplasmic binding protein-like I"/>
    <property type="match status" value="1"/>
</dbReference>
<evidence type="ECO:0000259" key="4">
    <source>
        <dbReference type="PROSITE" id="PS50932"/>
    </source>
</evidence>
<keyword evidence="3" id="KW-0804">Transcription</keyword>
<dbReference type="Gene3D" id="3.40.50.2300">
    <property type="match status" value="2"/>
</dbReference>
<keyword evidence="2" id="KW-0238">DNA-binding</keyword>
<dbReference type="GO" id="GO:0003700">
    <property type="term" value="F:DNA-binding transcription factor activity"/>
    <property type="evidence" value="ECO:0007669"/>
    <property type="project" value="TreeGrafter"/>
</dbReference>
<dbReference type="KEGG" id="minf:MESINF_1318"/>
<dbReference type="Pfam" id="PF00356">
    <property type="entry name" value="LacI"/>
    <property type="match status" value="1"/>
</dbReference>
<dbReference type="InterPro" id="IPR028082">
    <property type="entry name" value="Peripla_BP_I"/>
</dbReference>
<dbReference type="CDD" id="cd01392">
    <property type="entry name" value="HTH_LacI"/>
    <property type="match status" value="1"/>
</dbReference>
<dbReference type="Proteomes" id="UP000250796">
    <property type="component" value="Chromosome MESINF"/>
</dbReference>
<evidence type="ECO:0000256" key="3">
    <source>
        <dbReference type="ARBA" id="ARBA00023163"/>
    </source>
</evidence>
<proteinExistence type="predicted"/>
<dbReference type="SUPFAM" id="SSF47413">
    <property type="entry name" value="lambda repressor-like DNA-binding domains"/>
    <property type="match status" value="1"/>
</dbReference>
<name>A0A7Z7LG30_9BACT</name>
<dbReference type="Gene3D" id="1.10.260.40">
    <property type="entry name" value="lambda repressor-like DNA-binding domains"/>
    <property type="match status" value="1"/>
</dbReference>
<dbReference type="InterPro" id="IPR010982">
    <property type="entry name" value="Lambda_DNA-bd_dom_sf"/>
</dbReference>
<dbReference type="PANTHER" id="PTHR30146">
    <property type="entry name" value="LACI-RELATED TRANSCRIPTIONAL REPRESSOR"/>
    <property type="match status" value="1"/>
</dbReference>
<keyword evidence="1" id="KW-0805">Transcription regulation</keyword>
<dbReference type="EMBL" id="LS974202">
    <property type="protein sequence ID" value="SSC12762.1"/>
    <property type="molecule type" value="Genomic_DNA"/>
</dbReference>
<reference evidence="5 6" key="1">
    <citation type="submission" date="2017-01" db="EMBL/GenBank/DDBJ databases">
        <authorList>
            <person name="Erauso G."/>
        </authorList>
    </citation>
    <scope>NUCLEOTIDE SEQUENCE [LARGE SCALE GENOMIC DNA]</scope>
    <source>
        <strain evidence="5">MESINF1</strain>
    </source>
</reference>
<dbReference type="PRINTS" id="PR00036">
    <property type="entry name" value="HTHLACI"/>
</dbReference>
<accession>A0A7Z7LG30</accession>
<dbReference type="Pfam" id="PF13377">
    <property type="entry name" value="Peripla_BP_3"/>
    <property type="match status" value="1"/>
</dbReference>
<sequence>MATIKDVARLAGVSISTVSYVLNNSNRIGEETRQKVLKAAKELNYVPNTFARSLKKEKYDLISLIVHEIKGPFYDSLVKGIQDVLHNMGYNLLIYCTLENRRQDVAKFLKNDIVDGLIVMTPAVKSEDVERFSRDFPVVTLDRVLRSERVRSVRIGNERGSYEVVRHLQELGHRRIGFIKGSKDTLDARERYSGFTGAMKKFGLNVVAGDVLEGDFTEESGRSSMSGYLEANRGRKIATAFYCANDEMAIGALKALNEFGLRVPEDVSLVGFDDIELSSYITPKLTTVRRPMYQLGSLAAHMLISLIFGKYDEVSNINLDVTLVVRDSTGRVAHEEIE</sequence>
<dbReference type="GO" id="GO:0000976">
    <property type="term" value="F:transcription cis-regulatory region binding"/>
    <property type="evidence" value="ECO:0007669"/>
    <property type="project" value="TreeGrafter"/>
</dbReference>
<dbReference type="AlphaFoldDB" id="A0A7Z7LG30"/>
<evidence type="ECO:0000313" key="5">
    <source>
        <dbReference type="EMBL" id="SSC12762.1"/>
    </source>
</evidence>
<dbReference type="SMART" id="SM00354">
    <property type="entry name" value="HTH_LACI"/>
    <property type="match status" value="1"/>
</dbReference>